<reference evidence="10" key="1">
    <citation type="submission" date="2022-09" db="EMBL/GenBank/DDBJ databases">
        <title>Rhodovastum sp. nov. RN2-1 isolated from soil in Seongnam, South Korea.</title>
        <authorList>
            <person name="Le N.T."/>
        </authorList>
    </citation>
    <scope>NUCLEOTIDE SEQUENCE</scope>
    <source>
        <strain evidence="10">RN2-1</strain>
    </source>
</reference>
<dbReference type="RefSeq" id="WP_264711792.1">
    <property type="nucleotide sequence ID" value="NZ_JAPDNT010000001.1"/>
</dbReference>
<keyword evidence="5 8" id="KW-0812">Transmembrane</keyword>
<feature type="transmembrane region" description="Helical" evidence="8">
    <location>
        <begin position="100"/>
        <end position="123"/>
    </location>
</feature>
<evidence type="ECO:0000313" key="11">
    <source>
        <dbReference type="Proteomes" id="UP001165679"/>
    </source>
</evidence>
<evidence type="ECO:0000256" key="3">
    <source>
        <dbReference type="ARBA" id="ARBA00022448"/>
    </source>
</evidence>
<accession>A0AA42CFW1</accession>
<dbReference type="PANTHER" id="PTHR42929:SF5">
    <property type="entry name" value="ABC TRANSPORTER PERMEASE PROTEIN"/>
    <property type="match status" value="1"/>
</dbReference>
<keyword evidence="3 8" id="KW-0813">Transport</keyword>
<feature type="domain" description="ABC transmembrane type-1" evidence="9">
    <location>
        <begin position="65"/>
        <end position="269"/>
    </location>
</feature>
<keyword evidence="7 8" id="KW-0472">Membrane</keyword>
<dbReference type="PROSITE" id="PS50928">
    <property type="entry name" value="ABC_TM1"/>
    <property type="match status" value="1"/>
</dbReference>
<organism evidence="10 11">
    <name type="scientific">Limobrevibacterium gyesilva</name>
    <dbReference type="NCBI Taxonomy" id="2991712"/>
    <lineage>
        <taxon>Bacteria</taxon>
        <taxon>Pseudomonadati</taxon>
        <taxon>Pseudomonadota</taxon>
        <taxon>Alphaproteobacteria</taxon>
        <taxon>Acetobacterales</taxon>
        <taxon>Acetobacteraceae</taxon>
        <taxon>Limobrevibacterium</taxon>
    </lineage>
</organism>
<dbReference type="InterPro" id="IPR035906">
    <property type="entry name" value="MetI-like_sf"/>
</dbReference>
<comment type="subcellular location">
    <subcellularLocation>
        <location evidence="1 8">Cell membrane</location>
        <topology evidence="1 8">Multi-pass membrane protein</topology>
    </subcellularLocation>
</comment>
<dbReference type="AlphaFoldDB" id="A0AA42CFW1"/>
<evidence type="ECO:0000256" key="4">
    <source>
        <dbReference type="ARBA" id="ARBA00022475"/>
    </source>
</evidence>
<feature type="transmembrane region" description="Helical" evidence="8">
    <location>
        <begin position="153"/>
        <end position="171"/>
    </location>
</feature>
<evidence type="ECO:0000313" key="10">
    <source>
        <dbReference type="EMBL" id="MCW3473210.1"/>
    </source>
</evidence>
<dbReference type="Gene3D" id="1.10.3720.10">
    <property type="entry name" value="MetI-like"/>
    <property type="match status" value="1"/>
</dbReference>
<evidence type="ECO:0000256" key="8">
    <source>
        <dbReference type="RuleBase" id="RU363032"/>
    </source>
</evidence>
<evidence type="ECO:0000259" key="9">
    <source>
        <dbReference type="PROSITE" id="PS50928"/>
    </source>
</evidence>
<protein>
    <submittedName>
        <fullName evidence="10">ABC transporter permease</fullName>
    </submittedName>
</protein>
<name>A0AA42CFW1_9PROT</name>
<evidence type="ECO:0000256" key="1">
    <source>
        <dbReference type="ARBA" id="ARBA00004651"/>
    </source>
</evidence>
<feature type="transmembrane region" description="Helical" evidence="8">
    <location>
        <begin position="248"/>
        <end position="268"/>
    </location>
</feature>
<dbReference type="GO" id="GO:0055085">
    <property type="term" value="P:transmembrane transport"/>
    <property type="evidence" value="ECO:0007669"/>
    <property type="project" value="InterPro"/>
</dbReference>
<dbReference type="Proteomes" id="UP001165679">
    <property type="component" value="Unassembled WGS sequence"/>
</dbReference>
<comment type="similarity">
    <text evidence="2">Belongs to the binding-protein-dependent transport system permease family. CysTW subfamily.</text>
</comment>
<dbReference type="InterPro" id="IPR000515">
    <property type="entry name" value="MetI-like"/>
</dbReference>
<comment type="caution">
    <text evidence="10">The sequence shown here is derived from an EMBL/GenBank/DDBJ whole genome shotgun (WGS) entry which is preliminary data.</text>
</comment>
<evidence type="ECO:0000256" key="5">
    <source>
        <dbReference type="ARBA" id="ARBA00022692"/>
    </source>
</evidence>
<feature type="transmembrane region" description="Helical" evidence="8">
    <location>
        <begin position="69"/>
        <end position="91"/>
    </location>
</feature>
<keyword evidence="11" id="KW-1185">Reference proteome</keyword>
<proteinExistence type="inferred from homology"/>
<evidence type="ECO:0000256" key="7">
    <source>
        <dbReference type="ARBA" id="ARBA00023136"/>
    </source>
</evidence>
<evidence type="ECO:0000256" key="6">
    <source>
        <dbReference type="ARBA" id="ARBA00022989"/>
    </source>
</evidence>
<reference evidence="10" key="2">
    <citation type="submission" date="2022-10" db="EMBL/GenBank/DDBJ databases">
        <authorList>
            <person name="Trinh H.N."/>
        </authorList>
    </citation>
    <scope>NUCLEOTIDE SEQUENCE</scope>
    <source>
        <strain evidence="10">RN2-1</strain>
    </source>
</reference>
<dbReference type="Pfam" id="PF00528">
    <property type="entry name" value="BPD_transp_1"/>
    <property type="match status" value="1"/>
</dbReference>
<gene>
    <name evidence="10" type="ORF">OL599_01335</name>
</gene>
<dbReference type="CDD" id="cd06261">
    <property type="entry name" value="TM_PBP2"/>
    <property type="match status" value="1"/>
</dbReference>
<evidence type="ECO:0000256" key="2">
    <source>
        <dbReference type="ARBA" id="ARBA00007069"/>
    </source>
</evidence>
<keyword evidence="6 8" id="KW-1133">Transmembrane helix</keyword>
<dbReference type="GO" id="GO:0005886">
    <property type="term" value="C:plasma membrane"/>
    <property type="evidence" value="ECO:0007669"/>
    <property type="project" value="UniProtKB-SubCell"/>
</dbReference>
<feature type="transmembrane region" description="Helical" evidence="8">
    <location>
        <begin position="192"/>
        <end position="221"/>
    </location>
</feature>
<dbReference type="SUPFAM" id="SSF161098">
    <property type="entry name" value="MetI-like"/>
    <property type="match status" value="1"/>
</dbReference>
<sequence>MSRRQAGWLLCLPALALLTLAFLWPMAILARMSLNETSESGMLVETVSTATYVKLAEDAFTWQVTRDSLVLSAGCATSALLLAYPMALFLFRTRSRWRNLLAIAAIAPLLVSGTGRVIGWLAILGDGGMVNAALHAIGLPTQHLINNWTGVRIGLTESVMPYTVLALLAGFGRLDPRLEEAAATLGARPLRAFWRVTFPLTLPAVSAGWLLAFVLAISAFVTPHLMGGGRVFVLATEIYDAATQTLDWPAAAALSIYALVLLLVLMLAHGTLSRRAAA</sequence>
<dbReference type="EMBL" id="JAPDNT010000001">
    <property type="protein sequence ID" value="MCW3473210.1"/>
    <property type="molecule type" value="Genomic_DNA"/>
</dbReference>
<dbReference type="PANTHER" id="PTHR42929">
    <property type="entry name" value="INNER MEMBRANE ABC TRANSPORTER PERMEASE PROTEIN YDCU-RELATED-RELATED"/>
    <property type="match status" value="1"/>
</dbReference>
<keyword evidence="4" id="KW-1003">Cell membrane</keyword>